<dbReference type="CDD" id="cd17595">
    <property type="entry name" value="REC_TrxB"/>
    <property type="match status" value="1"/>
</dbReference>
<dbReference type="InterPro" id="IPR001789">
    <property type="entry name" value="Sig_transdc_resp-reg_receiver"/>
</dbReference>
<dbReference type="EMBL" id="JAMPLM010000006">
    <property type="protein sequence ID" value="MEP1058733.1"/>
    <property type="molecule type" value="Genomic_DNA"/>
</dbReference>
<dbReference type="InterPro" id="IPR023753">
    <property type="entry name" value="FAD/NAD-binding_dom"/>
</dbReference>
<protein>
    <submittedName>
        <fullName evidence="5">FAD-dependent oxidoreductase</fullName>
    </submittedName>
</protein>
<evidence type="ECO:0000256" key="2">
    <source>
        <dbReference type="ARBA" id="ARBA00023002"/>
    </source>
</evidence>
<dbReference type="Gene3D" id="3.40.50.2300">
    <property type="match status" value="1"/>
</dbReference>
<dbReference type="Gene3D" id="3.50.50.60">
    <property type="entry name" value="FAD/NAD(P)-binding domain"/>
    <property type="match status" value="2"/>
</dbReference>
<dbReference type="RefSeq" id="WP_190447448.1">
    <property type="nucleotide sequence ID" value="NZ_JAMPLM010000006.1"/>
</dbReference>
<dbReference type="InterPro" id="IPR036188">
    <property type="entry name" value="FAD/NAD-bd_sf"/>
</dbReference>
<dbReference type="PROSITE" id="PS50110">
    <property type="entry name" value="RESPONSE_REGULATORY"/>
    <property type="match status" value="1"/>
</dbReference>
<keyword evidence="1" id="KW-0285">Flavoprotein</keyword>
<keyword evidence="6" id="KW-1185">Reference proteome</keyword>
<dbReference type="SMART" id="SM00448">
    <property type="entry name" value="REC"/>
    <property type="match status" value="1"/>
</dbReference>
<gene>
    <name evidence="5" type="ORF">NDI38_09805</name>
</gene>
<dbReference type="SUPFAM" id="SSF52172">
    <property type="entry name" value="CheY-like"/>
    <property type="match status" value="1"/>
</dbReference>
<comment type="caution">
    <text evidence="5">The sequence shown here is derived from an EMBL/GenBank/DDBJ whole genome shotgun (WGS) entry which is preliminary data.</text>
</comment>
<name>A0ABV0KHL4_9CYAN</name>
<reference evidence="5 6" key="1">
    <citation type="submission" date="2022-04" db="EMBL/GenBank/DDBJ databases">
        <title>Positive selection, recombination, and allopatry shape intraspecific diversity of widespread and dominant cyanobacteria.</title>
        <authorList>
            <person name="Wei J."/>
            <person name="Shu W."/>
            <person name="Hu C."/>
        </authorList>
    </citation>
    <scope>NUCLEOTIDE SEQUENCE [LARGE SCALE GENOMIC DNA]</scope>
    <source>
        <strain evidence="5 6">AS-A4</strain>
    </source>
</reference>
<accession>A0ABV0KHL4</accession>
<keyword evidence="3" id="KW-0597">Phosphoprotein</keyword>
<evidence type="ECO:0000259" key="4">
    <source>
        <dbReference type="PROSITE" id="PS50110"/>
    </source>
</evidence>
<feature type="domain" description="Response regulatory" evidence="4">
    <location>
        <begin position="5"/>
        <end position="128"/>
    </location>
</feature>
<evidence type="ECO:0000256" key="3">
    <source>
        <dbReference type="PROSITE-ProRule" id="PRU00169"/>
    </source>
</evidence>
<dbReference type="Pfam" id="PF07992">
    <property type="entry name" value="Pyr_redox_2"/>
    <property type="match status" value="1"/>
</dbReference>
<dbReference type="PRINTS" id="PR00469">
    <property type="entry name" value="PNDRDTASEII"/>
</dbReference>
<dbReference type="InterPro" id="IPR050097">
    <property type="entry name" value="Ferredoxin-NADP_redctase_2"/>
</dbReference>
<proteinExistence type="predicted"/>
<keyword evidence="2" id="KW-0560">Oxidoreductase</keyword>
<dbReference type="InterPro" id="IPR036249">
    <property type="entry name" value="Thioredoxin-like_sf"/>
</dbReference>
<dbReference type="Pfam" id="PF00072">
    <property type="entry name" value="Response_reg"/>
    <property type="match status" value="1"/>
</dbReference>
<dbReference type="InterPro" id="IPR011006">
    <property type="entry name" value="CheY-like_superfamily"/>
</dbReference>
<dbReference type="PANTHER" id="PTHR48105">
    <property type="entry name" value="THIOREDOXIN REDUCTASE 1-RELATED-RELATED"/>
    <property type="match status" value="1"/>
</dbReference>
<dbReference type="SUPFAM" id="SSF51905">
    <property type="entry name" value="FAD/NAD(P)-binding domain"/>
    <property type="match status" value="1"/>
</dbReference>
<organism evidence="5 6">
    <name type="scientific">Stenomitos frigidus AS-A4</name>
    <dbReference type="NCBI Taxonomy" id="2933935"/>
    <lineage>
        <taxon>Bacteria</taxon>
        <taxon>Bacillati</taxon>
        <taxon>Cyanobacteriota</taxon>
        <taxon>Cyanophyceae</taxon>
        <taxon>Leptolyngbyales</taxon>
        <taxon>Leptolyngbyaceae</taxon>
        <taxon>Stenomitos</taxon>
    </lineage>
</organism>
<sequence length="557" mass="60498">MAKPVILSVDDDPEVLQAVSRDLRRQYGDRFRVIRADSGAAALDTVQQLKLRNEPISLFVVDQRMPHMSGVEFLEQAITIFPDAKRALLTAYADTDAAIRAINSARIDYYLLKPWDPPEERLYPVLDDLLDDWQATSSPPFEGIRVVGNRWSPLSHQVKDFLARNQVPYQWLDMELAPEAPALVAYAETDGQRSLPLVLFPDGTRLVQPSNLDIAAKIGLQTQAERPFYDLVIVGGGPSGLAAAVYGASEGLTTVMIEREAPGGQAGSSSRIENYLGFPVGLSGADLARRAVTQARRFGVEILTPQEVRGVRLQDSYRIVSLSDGSELSCHALLVATGVSYRKLDVPGMEALTGAGVYYGAAMTEAIACKGEDVYIVGGANSAGQAAMHFSKYARRVVMLLRGTSLTASMSQYLIDQIASVENIQVCPECSVVEARGNGHLESIVIANAATGTKEAVAAKSLFIFIGATPRTDWLDGLVERDKQGFILTGPDLLRDHPDRDRPHGWTLERSPFLLETNVPGIFAAGDVRFGSVKRVASGVGEGAIAVQFIHRYLSKV</sequence>
<dbReference type="SUPFAM" id="SSF52833">
    <property type="entry name" value="Thioredoxin-like"/>
    <property type="match status" value="1"/>
</dbReference>
<feature type="modified residue" description="4-aspartylphosphate" evidence="3">
    <location>
        <position position="62"/>
    </location>
</feature>
<evidence type="ECO:0000256" key="1">
    <source>
        <dbReference type="ARBA" id="ARBA00022630"/>
    </source>
</evidence>
<evidence type="ECO:0000313" key="5">
    <source>
        <dbReference type="EMBL" id="MEP1058733.1"/>
    </source>
</evidence>
<dbReference type="Proteomes" id="UP001476950">
    <property type="component" value="Unassembled WGS sequence"/>
</dbReference>
<dbReference type="PRINTS" id="PR00368">
    <property type="entry name" value="FADPNR"/>
</dbReference>
<evidence type="ECO:0000313" key="6">
    <source>
        <dbReference type="Proteomes" id="UP001476950"/>
    </source>
</evidence>
<dbReference type="Gene3D" id="3.40.30.10">
    <property type="entry name" value="Glutaredoxin"/>
    <property type="match status" value="1"/>
</dbReference>